<evidence type="ECO:0000256" key="5">
    <source>
        <dbReference type="ARBA" id="ARBA00047942"/>
    </source>
</evidence>
<sequence length="1342" mass="148686">MSRRNLPTAAGLHRAWLELVDADGPFLAVPALERVYPQGIPQPDSRALDAIKDAKPAFEKAWENWDEHPGDESALDLYREARDTWVDLVLRQGLRWSTAYIAPAPATAEVRSPDYTVTVRADGALAHGDIIGALVLITDPTDSLRDPLTDGWSASPIDRMEELLRASRVPIGVVTDGRWWAIVSARPQTMVASGIVDAQTWIEEPQTRNAFIELLQRRRLVGGKQQDRLTELFGESVTAAEKITEALGTQVRRAVELIVQALSEGALDAQRRGEPDPLPAARGEVYEAAVTVMMRVVFLLFAEERGLLPQSRLFAMGYGISDELDLLDAREKEEGEQALDATFLTWHRLLATSQALYRGASFEDLRLPEYGGSLFDPARFTFLTECDSQDTLAITVSDRVMLEVLRAVQIAQLPGGARRISFRDIDVEQIGYIYEGLLGYSCEPAEEIIVGLTGSAGSEPEIPLATLEELSQAKRTETALADAILAWIKQHQPAAKPSSKAAYVRDLKAGETLDDIEMALRDVTEDPDLRDRLRPFIGIIRRDLRNRPLVVEPGGVLLVETPSRASAGAHYTPRSLAEEVVRYALEPLVYSPGPHQTPDQDAWRPIDSDQILDLRIADIACGSGAFLVAAARYLADRLVEAWQRERVAYGRTPHDLLVHAIRTVVATCLYGADINGMAVEMCKLSLWLVSLDPKLPFSFVDDKVLHGNALLGLANADQLRRLHIDPVAAGNQFSIFALDVDDILDQASRLRRQLATEVDDSDPQRSAATKRRQFRRYQELTAQLADVADGVIAAGLRWGGKPGKQLKAAYENLRLAVERAYPADGGEADRTMLDGIQKAGLTPTVTTDYERWKPLHWILAVPDVMERGGFDAVIGNPPFLGGPKLTGSMGSNIRDWFVHALAGGQKGSADLVAYFFLRAHELLSRHGGLGLIATNSVAQGFSRKVGLEQMSRSGFTITRAIQSNSWPAASANLEYAAVWGTRGMVAPGSPRIADGIPVRRISTLLEAAGRTDGDPVRLLENSRIAFEGCKPYGSGFLLTEEEAAEWVERDPANADVVFPYLTGEDLNSRHDASPSRWIIDFYDRSEAAASRYALPYERVLRDVKPARQGVNRKVLRDRWWQYGEKRPALRKAISELTEVLVLTIHSRTVMPVRVKTGQIFSHGLGVFATDSYSFEAILSSSPHQMWAIKYGSGLRNDPRYTHSDVFEPFPRPAATEALEEAGRTLDRERCEIMLRRELSLTKLYNMVNDPAISDSADLDVARLREIHVALDQEVMAAYGWDDVLLDHGFHTYRQMQRWTVSPAARVEILDRLLEENHRRAASQGVVSPTGDNEVTEEEEGDE</sequence>
<reference evidence="9 10" key="1">
    <citation type="submission" date="2024-10" db="EMBL/GenBank/DDBJ databases">
        <title>The Natural Products Discovery Center: Release of the First 8490 Sequenced Strains for Exploring Actinobacteria Biosynthetic Diversity.</title>
        <authorList>
            <person name="Kalkreuter E."/>
            <person name="Kautsar S.A."/>
            <person name="Yang D."/>
            <person name="Bader C.D."/>
            <person name="Teijaro C.N."/>
            <person name="Fluegel L."/>
            <person name="Davis C.M."/>
            <person name="Simpson J.R."/>
            <person name="Lauterbach L."/>
            <person name="Steele A.D."/>
            <person name="Gui C."/>
            <person name="Meng S."/>
            <person name="Li G."/>
            <person name="Viehrig K."/>
            <person name="Ye F."/>
            <person name="Su P."/>
            <person name="Kiefer A.F."/>
            <person name="Nichols A."/>
            <person name="Cepeda A.J."/>
            <person name="Yan W."/>
            <person name="Fan B."/>
            <person name="Jiang Y."/>
            <person name="Adhikari A."/>
            <person name="Zheng C.-J."/>
            <person name="Schuster L."/>
            <person name="Cowan T.M."/>
            <person name="Smanski M.J."/>
            <person name="Chevrette M.G."/>
            <person name="De Carvalho L.P.S."/>
            <person name="Shen B."/>
        </authorList>
    </citation>
    <scope>NUCLEOTIDE SEQUENCE [LARGE SCALE GENOMIC DNA]</scope>
    <source>
        <strain evidence="9 10">NPDC020602</strain>
    </source>
</reference>
<keyword evidence="2 9" id="KW-0489">Methyltransferase</keyword>
<protein>
    <recommendedName>
        <fullName evidence="1">site-specific DNA-methyltransferase (adenine-specific)</fullName>
        <ecNumber evidence="1">2.1.1.72</ecNumber>
    </recommendedName>
</protein>
<dbReference type="SUPFAM" id="SSF53335">
    <property type="entry name" value="S-adenosyl-L-methionine-dependent methyltransferases"/>
    <property type="match status" value="1"/>
</dbReference>
<dbReference type="InterPro" id="IPR029063">
    <property type="entry name" value="SAM-dependent_MTases_sf"/>
</dbReference>
<evidence type="ECO:0000259" key="8">
    <source>
        <dbReference type="Pfam" id="PF20466"/>
    </source>
</evidence>
<feature type="domain" description="Type II methyltransferase M.TaqI-like" evidence="7">
    <location>
        <begin position="668"/>
        <end position="939"/>
    </location>
</feature>
<feature type="region of interest" description="Disordered" evidence="6">
    <location>
        <begin position="1319"/>
        <end position="1342"/>
    </location>
</feature>
<accession>A0ABW7UHI7</accession>
<comment type="catalytic activity">
    <reaction evidence="5">
        <text>a 2'-deoxyadenosine in DNA + S-adenosyl-L-methionine = an N(6)-methyl-2'-deoxyadenosine in DNA + S-adenosyl-L-homocysteine + H(+)</text>
        <dbReference type="Rhea" id="RHEA:15197"/>
        <dbReference type="Rhea" id="RHEA-COMP:12418"/>
        <dbReference type="Rhea" id="RHEA-COMP:12419"/>
        <dbReference type="ChEBI" id="CHEBI:15378"/>
        <dbReference type="ChEBI" id="CHEBI:57856"/>
        <dbReference type="ChEBI" id="CHEBI:59789"/>
        <dbReference type="ChEBI" id="CHEBI:90615"/>
        <dbReference type="ChEBI" id="CHEBI:90616"/>
        <dbReference type="EC" id="2.1.1.72"/>
    </reaction>
</comment>
<dbReference type="EC" id="2.1.1.72" evidence="1"/>
<evidence type="ECO:0000256" key="6">
    <source>
        <dbReference type="SAM" id="MobiDB-lite"/>
    </source>
</evidence>
<dbReference type="PANTHER" id="PTHR33841:SF1">
    <property type="entry name" value="DNA METHYLTRANSFERASE A"/>
    <property type="match status" value="1"/>
</dbReference>
<dbReference type="InterPro" id="IPR050953">
    <property type="entry name" value="N4_N6_ade-DNA_methylase"/>
</dbReference>
<dbReference type="InterPro" id="IPR046820">
    <property type="entry name" value="MmeI_TRD"/>
</dbReference>
<evidence type="ECO:0000313" key="9">
    <source>
        <dbReference type="EMBL" id="MFI1718876.1"/>
    </source>
</evidence>
<dbReference type="InterPro" id="IPR011639">
    <property type="entry name" value="MethylTrfase_TaqI-like_dom"/>
</dbReference>
<keyword evidence="3" id="KW-0808">Transferase</keyword>
<evidence type="ECO:0000256" key="3">
    <source>
        <dbReference type="ARBA" id="ARBA00022679"/>
    </source>
</evidence>
<dbReference type="Pfam" id="PF20466">
    <property type="entry name" value="MmeI_TRD"/>
    <property type="match status" value="1"/>
</dbReference>
<evidence type="ECO:0000256" key="2">
    <source>
        <dbReference type="ARBA" id="ARBA00022603"/>
    </source>
</evidence>
<gene>
    <name evidence="9" type="ORF">ACH407_35600</name>
</gene>
<dbReference type="EMBL" id="JBIRUI010000027">
    <property type="protein sequence ID" value="MFI1718876.1"/>
    <property type="molecule type" value="Genomic_DNA"/>
</dbReference>
<dbReference type="PRINTS" id="PR00507">
    <property type="entry name" value="N12N6MTFRASE"/>
</dbReference>
<name>A0ABW7UHI7_9ACTN</name>
<dbReference type="RefSeq" id="WP_398713536.1">
    <property type="nucleotide sequence ID" value="NZ_JBIRUI010000027.1"/>
</dbReference>
<dbReference type="Gene3D" id="3.40.50.150">
    <property type="entry name" value="Vaccinia Virus protein VP39"/>
    <property type="match status" value="2"/>
</dbReference>
<evidence type="ECO:0000256" key="1">
    <source>
        <dbReference type="ARBA" id="ARBA00011900"/>
    </source>
</evidence>
<evidence type="ECO:0000259" key="7">
    <source>
        <dbReference type="Pfam" id="PF07669"/>
    </source>
</evidence>
<evidence type="ECO:0000256" key="4">
    <source>
        <dbReference type="ARBA" id="ARBA00022691"/>
    </source>
</evidence>
<feature type="domain" description="MmeI-like target recognition" evidence="8">
    <location>
        <begin position="1028"/>
        <end position="1213"/>
    </location>
</feature>
<dbReference type="Proteomes" id="UP001611339">
    <property type="component" value="Unassembled WGS sequence"/>
</dbReference>
<dbReference type="Pfam" id="PF07669">
    <property type="entry name" value="Eco57I"/>
    <property type="match status" value="1"/>
</dbReference>
<comment type="caution">
    <text evidence="9">The sequence shown here is derived from an EMBL/GenBank/DDBJ whole genome shotgun (WGS) entry which is preliminary data.</text>
</comment>
<dbReference type="GO" id="GO:0032259">
    <property type="term" value="P:methylation"/>
    <property type="evidence" value="ECO:0007669"/>
    <property type="project" value="UniProtKB-KW"/>
</dbReference>
<organism evidence="9 10">
    <name type="scientific">Streptomyces litmocidini</name>
    <dbReference type="NCBI Taxonomy" id="67318"/>
    <lineage>
        <taxon>Bacteria</taxon>
        <taxon>Bacillati</taxon>
        <taxon>Actinomycetota</taxon>
        <taxon>Actinomycetes</taxon>
        <taxon>Kitasatosporales</taxon>
        <taxon>Streptomycetaceae</taxon>
        <taxon>Streptomyces</taxon>
    </lineage>
</organism>
<proteinExistence type="predicted"/>
<evidence type="ECO:0000313" key="10">
    <source>
        <dbReference type="Proteomes" id="UP001611339"/>
    </source>
</evidence>
<dbReference type="GO" id="GO:0008168">
    <property type="term" value="F:methyltransferase activity"/>
    <property type="evidence" value="ECO:0007669"/>
    <property type="project" value="UniProtKB-KW"/>
</dbReference>
<dbReference type="PANTHER" id="PTHR33841">
    <property type="entry name" value="DNA METHYLTRANSFERASE YEEA-RELATED"/>
    <property type="match status" value="1"/>
</dbReference>
<keyword evidence="10" id="KW-1185">Reference proteome</keyword>
<feature type="compositionally biased region" description="Acidic residues" evidence="6">
    <location>
        <begin position="1333"/>
        <end position="1342"/>
    </location>
</feature>
<keyword evidence="4" id="KW-0949">S-adenosyl-L-methionine</keyword>